<dbReference type="AlphaFoldDB" id="A0A2G6EAU9"/>
<organism evidence="3 4">
    <name type="scientific">candidate division KSB3 bacterium</name>
    <dbReference type="NCBI Taxonomy" id="2044937"/>
    <lineage>
        <taxon>Bacteria</taxon>
        <taxon>candidate division KSB3</taxon>
    </lineage>
</organism>
<dbReference type="Pfam" id="PF13596">
    <property type="entry name" value="PAS_10"/>
    <property type="match status" value="1"/>
</dbReference>
<dbReference type="InterPro" id="IPR018720">
    <property type="entry name" value="DUF2249"/>
</dbReference>
<dbReference type="SUPFAM" id="SSF55785">
    <property type="entry name" value="PYP-like sensor domain (PAS domain)"/>
    <property type="match status" value="1"/>
</dbReference>
<dbReference type="PANTHER" id="PTHR39966:SF3">
    <property type="entry name" value="DUF438 DOMAIN-CONTAINING PROTEIN"/>
    <property type="match status" value="1"/>
</dbReference>
<evidence type="ECO:0000259" key="1">
    <source>
        <dbReference type="Pfam" id="PF08984"/>
    </source>
</evidence>
<gene>
    <name evidence="3" type="ORF">CSB45_01855</name>
</gene>
<feature type="domain" description="DUF1858" evidence="1">
    <location>
        <begin position="526"/>
        <end position="585"/>
    </location>
</feature>
<evidence type="ECO:0000259" key="2">
    <source>
        <dbReference type="Pfam" id="PF10006"/>
    </source>
</evidence>
<dbReference type="InterPro" id="IPR015077">
    <property type="entry name" value="DUF1858"/>
</dbReference>
<dbReference type="InterPro" id="IPR035965">
    <property type="entry name" value="PAS-like_dom_sf"/>
</dbReference>
<comment type="caution">
    <text evidence="3">The sequence shown here is derived from an EMBL/GenBank/DDBJ whole genome shotgun (WGS) entry which is preliminary data.</text>
</comment>
<dbReference type="Proteomes" id="UP000229740">
    <property type="component" value="Unassembled WGS sequence"/>
</dbReference>
<evidence type="ECO:0000313" key="3">
    <source>
        <dbReference type="EMBL" id="PID59184.1"/>
    </source>
</evidence>
<keyword evidence="3" id="KW-0418">Kinase</keyword>
<proteinExistence type="predicted"/>
<feature type="domain" description="DUF2249" evidence="2">
    <location>
        <begin position="18"/>
        <end position="72"/>
    </location>
</feature>
<dbReference type="Pfam" id="PF08984">
    <property type="entry name" value="DUF1858"/>
    <property type="match status" value="1"/>
</dbReference>
<dbReference type="PANTHER" id="PTHR39966">
    <property type="entry name" value="BLL2471 PROTEIN-RELATED"/>
    <property type="match status" value="1"/>
</dbReference>
<protein>
    <submittedName>
        <fullName evidence="3">Histidine kinase</fullName>
    </submittedName>
</protein>
<accession>A0A2G6EAU9</accession>
<dbReference type="EMBL" id="PDPS01000020">
    <property type="protein sequence ID" value="PID59184.1"/>
    <property type="molecule type" value="Genomic_DNA"/>
</dbReference>
<sequence>MENNVTYTTFDGRNETTEFHNAVRDAVRNLKPGEGLHIIKEFEPFPLYDLMEKHGLDRHVEKKGEEEYHAWFFPKSDAGAPQMKKHLSLDNERIRKMLDIKLKLFRNEITPEEARSIVNDTFDTISAEEFAYGEQHLLDYGINDEAMAENMNTVLEVFQDVLKKNELDLPKGHPIRTYIAETDALKQLLVDMEQQLHAPFVKNKWLAFYEKLRQINIHFSRKQHQLFSLLEQKGFDRPSRIMWTFDNAVRDAIKDARNLLEADDEQAFIEAQPNVIYLVRDILEKELEVLYPASLKLVSDEEFARMRISDDEIGYCLVEQPPAFLPEMPMTPQQGDETHSSHDLLSDLAAVLAKHGVRGPGTDSDVLDVSMGKLTLKQINLIFKHLPIDLSYVDEQELVKFYSDTKHRVFPRSAGVIGRKVQNCHPRESVETVEAIIDAFRKGEQDKAEFWIEMNGTFIYIIYTAVREEDGTFRGVLEMMQDATHIRSLTGSRTLLTWDEEFKTTLPTIETDEPIEEQEQHHAEIHAGTIIAPLLKKYPYLKDFLISLNPKYGQLNNPVMFKTMGNLASLDMVAQRGGFEVDELVAKLKEEISRHSD</sequence>
<evidence type="ECO:0000313" key="4">
    <source>
        <dbReference type="Proteomes" id="UP000229740"/>
    </source>
</evidence>
<dbReference type="GO" id="GO:0016301">
    <property type="term" value="F:kinase activity"/>
    <property type="evidence" value="ECO:0007669"/>
    <property type="project" value="UniProtKB-KW"/>
</dbReference>
<reference evidence="3 4" key="1">
    <citation type="submission" date="2017-10" db="EMBL/GenBank/DDBJ databases">
        <title>Novel microbial diversity and functional potential in the marine mammal oral microbiome.</title>
        <authorList>
            <person name="Dudek N.K."/>
            <person name="Sun C.L."/>
            <person name="Burstein D."/>
            <person name="Kantor R.S."/>
            <person name="Aliaga Goltsman D.S."/>
            <person name="Bik E.M."/>
            <person name="Thomas B.C."/>
            <person name="Banfield J.F."/>
            <person name="Relman D.A."/>
        </authorList>
    </citation>
    <scope>NUCLEOTIDE SEQUENCE [LARGE SCALE GENOMIC DNA]</scope>
    <source>
        <strain evidence="3">DOLZORAL124_49_17</strain>
    </source>
</reference>
<dbReference type="GO" id="GO:0005886">
    <property type="term" value="C:plasma membrane"/>
    <property type="evidence" value="ECO:0007669"/>
    <property type="project" value="TreeGrafter"/>
</dbReference>
<dbReference type="InterPro" id="IPR038062">
    <property type="entry name" value="ScdA-like_N_sf"/>
</dbReference>
<name>A0A2G6EAU9_9BACT</name>
<dbReference type="Gene3D" id="1.10.3910.10">
    <property type="entry name" value="SP0561-like"/>
    <property type="match status" value="1"/>
</dbReference>
<dbReference type="Gene3D" id="3.30.450.20">
    <property type="entry name" value="PAS domain"/>
    <property type="match status" value="1"/>
</dbReference>
<keyword evidence="3" id="KW-0808">Transferase</keyword>
<dbReference type="SUPFAM" id="SSF140683">
    <property type="entry name" value="SP0561-like"/>
    <property type="match status" value="1"/>
</dbReference>
<dbReference type="Pfam" id="PF10006">
    <property type="entry name" value="DUF2249"/>
    <property type="match status" value="1"/>
</dbReference>